<evidence type="ECO:0000256" key="2">
    <source>
        <dbReference type="ARBA" id="ARBA00022676"/>
    </source>
</evidence>
<dbReference type="HOGENOM" id="CLU_009583_14_3_3"/>
<keyword evidence="3 6" id="KW-0808">Transferase</keyword>
<dbReference type="GO" id="GO:0016757">
    <property type="term" value="F:glycosyltransferase activity"/>
    <property type="evidence" value="ECO:0007669"/>
    <property type="project" value="UniProtKB-KW"/>
</dbReference>
<dbReference type="Proteomes" id="UP000000268">
    <property type="component" value="Chromosome"/>
</dbReference>
<feature type="domain" description="Glycosyl transferase family 1" evidence="4">
    <location>
        <begin position="218"/>
        <end position="381"/>
    </location>
</feature>
<dbReference type="OrthoDB" id="5416057at2"/>
<dbReference type="EMBL" id="CP000828">
    <property type="protein sequence ID" value="ABW30662.1"/>
    <property type="molecule type" value="Genomic_DNA"/>
</dbReference>
<dbReference type="PANTHER" id="PTHR12526:SF640">
    <property type="entry name" value="COLANIC ACID BIOSYNTHESIS GLYCOSYLTRANSFERASE WCAL-RELATED"/>
    <property type="match status" value="1"/>
</dbReference>
<organism evidence="6 7">
    <name type="scientific">Acaryochloris marina (strain MBIC 11017)</name>
    <dbReference type="NCBI Taxonomy" id="329726"/>
    <lineage>
        <taxon>Bacteria</taxon>
        <taxon>Bacillati</taxon>
        <taxon>Cyanobacteriota</taxon>
        <taxon>Cyanophyceae</taxon>
        <taxon>Acaryochloridales</taxon>
        <taxon>Acaryochloridaceae</taxon>
        <taxon>Acaryochloris</taxon>
    </lineage>
</organism>
<dbReference type="PANTHER" id="PTHR12526">
    <property type="entry name" value="GLYCOSYLTRANSFERASE"/>
    <property type="match status" value="1"/>
</dbReference>
<dbReference type="SUPFAM" id="SSF53756">
    <property type="entry name" value="UDP-Glycosyltransferase/glycogen phosphorylase"/>
    <property type="match status" value="1"/>
</dbReference>
<dbReference type="STRING" id="329726.AM1_5715"/>
<dbReference type="CAZy" id="GT4">
    <property type="family name" value="Glycosyltransferase Family 4"/>
</dbReference>
<name>B0CGA9_ACAM1</name>
<protein>
    <submittedName>
        <fullName evidence="6">Glycosyl transferase, group 1 family protein</fullName>
    </submittedName>
</protein>
<dbReference type="eggNOG" id="COG0438">
    <property type="taxonomic scope" value="Bacteria"/>
</dbReference>
<keyword evidence="7" id="KW-1185">Reference proteome</keyword>
<keyword evidence="2" id="KW-0328">Glycosyltransferase</keyword>
<evidence type="ECO:0000259" key="5">
    <source>
        <dbReference type="Pfam" id="PF13439"/>
    </source>
</evidence>
<dbReference type="Pfam" id="PF13439">
    <property type="entry name" value="Glyco_transf_4"/>
    <property type="match status" value="1"/>
</dbReference>
<comment type="similarity">
    <text evidence="1">Belongs to the glycosyltransferase group 1 family. Glycosyltransferase 4 subfamily.</text>
</comment>
<evidence type="ECO:0000259" key="4">
    <source>
        <dbReference type="Pfam" id="PF00534"/>
    </source>
</evidence>
<evidence type="ECO:0000256" key="3">
    <source>
        <dbReference type="ARBA" id="ARBA00022679"/>
    </source>
</evidence>
<dbReference type="Pfam" id="PF00534">
    <property type="entry name" value="Glycos_transf_1"/>
    <property type="match status" value="1"/>
</dbReference>
<evidence type="ECO:0000313" key="6">
    <source>
        <dbReference type="EMBL" id="ABW30662.1"/>
    </source>
</evidence>
<reference evidence="6 7" key="1">
    <citation type="journal article" date="2008" name="Proc. Natl. Acad. Sci. U.S.A.">
        <title>Niche adaptation and genome expansion in the chlorophyll d-producing cyanobacterium Acaryochloris marina.</title>
        <authorList>
            <person name="Swingley W.D."/>
            <person name="Chen M."/>
            <person name="Cheung P.C."/>
            <person name="Conrad A.L."/>
            <person name="Dejesa L.C."/>
            <person name="Hao J."/>
            <person name="Honchak B.M."/>
            <person name="Karbach L.E."/>
            <person name="Kurdoglu A."/>
            <person name="Lahiri S."/>
            <person name="Mastrian S.D."/>
            <person name="Miyashita H."/>
            <person name="Page L."/>
            <person name="Ramakrishna P."/>
            <person name="Satoh S."/>
            <person name="Sattley W.M."/>
            <person name="Shimada Y."/>
            <person name="Taylor H.L."/>
            <person name="Tomo T."/>
            <person name="Tsuchiya T."/>
            <person name="Wang Z.T."/>
            <person name="Raymond J."/>
            <person name="Mimuro M."/>
            <person name="Blankenship R.E."/>
            <person name="Touchman J.W."/>
        </authorList>
    </citation>
    <scope>NUCLEOTIDE SEQUENCE [LARGE SCALE GENOMIC DNA]</scope>
    <source>
        <strain evidence="7">MBIC 11017</strain>
    </source>
</reference>
<dbReference type="InterPro" id="IPR001296">
    <property type="entry name" value="Glyco_trans_1"/>
</dbReference>
<proteinExistence type="inferred from homology"/>
<gene>
    <name evidence="6" type="ordered locus">AM1_5715</name>
</gene>
<feature type="domain" description="Glycosyltransferase subfamily 4-like N-terminal" evidence="5">
    <location>
        <begin position="16"/>
        <end position="211"/>
    </location>
</feature>
<dbReference type="AlphaFoldDB" id="B0CGA9"/>
<accession>B0CGA9</accession>
<evidence type="ECO:0000256" key="1">
    <source>
        <dbReference type="ARBA" id="ARBA00009481"/>
    </source>
</evidence>
<dbReference type="Gene3D" id="3.40.50.2000">
    <property type="entry name" value="Glycogen Phosphorylase B"/>
    <property type="match status" value="2"/>
</dbReference>
<evidence type="ECO:0000313" key="7">
    <source>
        <dbReference type="Proteomes" id="UP000000268"/>
    </source>
</evidence>
<dbReference type="RefSeq" id="WP_012165877.1">
    <property type="nucleotide sequence ID" value="NC_009925.1"/>
</dbReference>
<dbReference type="InterPro" id="IPR028098">
    <property type="entry name" value="Glyco_trans_4-like_N"/>
</dbReference>
<sequence>MRIAFIVGQFPVASKTFILNQIIGLVDRGHEVDIYADVPAYQSSVHGDIRNYDLYKNICYEYPLPSEFLARQAEKIKLLAHCFFRNPFAVLNTLNAARYGQQATSFKLLCRAEPAISRPSSYDIVHCHFGLNAIRGLLLKEVKALKGKLVTTFHGVDITKHLQVYGNDMYDQLWTKGDLFLPISDLFLKKIVNLGCQQDKTHVHHMGIDCSKFKYVSRHLSSDRPIVLATVNRLVEKKGVEYSIRAVAQLIHKNILVQYNIVGEGPLSDHLQQLVKNLNMERHIHFLGWKEQSDVIEILEKSDILIAPSVTSNNGDQEGIPVALMEAMAMGMPIVSTQHSGIPELVQHNRSGFLVPERDVDELANKLECLAINPNMWSEMGLTGRRIVEKDYNIHHLNDQLVDIYQSLL</sequence>
<dbReference type="KEGG" id="amr:AM1_5715"/>